<keyword evidence="2" id="KW-1185">Reference proteome</keyword>
<evidence type="ECO:0000313" key="2">
    <source>
        <dbReference type="Proteomes" id="UP001154282"/>
    </source>
</evidence>
<dbReference type="AlphaFoldDB" id="A0AAV0K8I6"/>
<protein>
    <submittedName>
        <fullName evidence="1">Uncharacterized protein</fullName>
    </submittedName>
</protein>
<evidence type="ECO:0000313" key="1">
    <source>
        <dbReference type="EMBL" id="CAI0418417.1"/>
    </source>
</evidence>
<reference evidence="1" key="1">
    <citation type="submission" date="2022-08" db="EMBL/GenBank/DDBJ databases">
        <authorList>
            <person name="Gutierrez-Valencia J."/>
        </authorList>
    </citation>
    <scope>NUCLEOTIDE SEQUENCE</scope>
</reference>
<dbReference type="EMBL" id="CAMGYJ010000005">
    <property type="protein sequence ID" value="CAI0418417.1"/>
    <property type="molecule type" value="Genomic_DNA"/>
</dbReference>
<organism evidence="1 2">
    <name type="scientific">Linum tenue</name>
    <dbReference type="NCBI Taxonomy" id="586396"/>
    <lineage>
        <taxon>Eukaryota</taxon>
        <taxon>Viridiplantae</taxon>
        <taxon>Streptophyta</taxon>
        <taxon>Embryophyta</taxon>
        <taxon>Tracheophyta</taxon>
        <taxon>Spermatophyta</taxon>
        <taxon>Magnoliopsida</taxon>
        <taxon>eudicotyledons</taxon>
        <taxon>Gunneridae</taxon>
        <taxon>Pentapetalae</taxon>
        <taxon>rosids</taxon>
        <taxon>fabids</taxon>
        <taxon>Malpighiales</taxon>
        <taxon>Linaceae</taxon>
        <taxon>Linum</taxon>
    </lineage>
</organism>
<comment type="caution">
    <text evidence="1">The sequence shown here is derived from an EMBL/GenBank/DDBJ whole genome shotgun (WGS) entry which is preliminary data.</text>
</comment>
<name>A0AAV0K8I6_9ROSI</name>
<accession>A0AAV0K8I6</accession>
<gene>
    <name evidence="1" type="ORF">LITE_LOCUS17634</name>
</gene>
<sequence length="61" mass="7173">MCLLVLQQNSIREQFSQQSFFVSRCKRKWNVHSCQTTSNDMGKHLLYLKIKSLIGVTCFTF</sequence>
<proteinExistence type="predicted"/>
<dbReference type="Proteomes" id="UP001154282">
    <property type="component" value="Unassembled WGS sequence"/>
</dbReference>